<evidence type="ECO:0008006" key="4">
    <source>
        <dbReference type="Google" id="ProtNLM"/>
    </source>
</evidence>
<dbReference type="EMBL" id="HBEG01007118">
    <property type="protein sequence ID" value="CAD8348461.1"/>
    <property type="molecule type" value="Transcribed_RNA"/>
</dbReference>
<dbReference type="AlphaFoldDB" id="A0A7R9ZZJ4"/>
<dbReference type="PANTHER" id="PTHR10281:SF76">
    <property type="entry name" value="CALCUTTA CUP-RELATED"/>
    <property type="match status" value="1"/>
</dbReference>
<organism evidence="3">
    <name type="scientific">Pyrodinium bahamense</name>
    <dbReference type="NCBI Taxonomy" id="73915"/>
    <lineage>
        <taxon>Eukaryota</taxon>
        <taxon>Sar</taxon>
        <taxon>Alveolata</taxon>
        <taxon>Dinophyceae</taxon>
        <taxon>Gonyaulacales</taxon>
        <taxon>Pyrocystaceae</taxon>
        <taxon>Pyrodinium</taxon>
    </lineage>
</organism>
<evidence type="ECO:0000256" key="1">
    <source>
        <dbReference type="SAM" id="MobiDB-lite"/>
    </source>
</evidence>
<sequence>MNCRDCPASAFSFLFWGRMESLASGYLRLIATVLLVVAGFLAVYGFHLCRASRRAGKAAPQSRQGQANQEPDRRKLKGCAKDYADKLPTDGVFTLETLARWDGVHLPMCIGMCGKVVDVSSSENFEPDMGYGKLWGGKDATYALAMCSLKPEDASVLDWDIEELGTDERQSLASWYTHFTGKYPIIGTLREYEHRDLSSVLPAPAGAGEAEVPERTPDEAPSQTAKARPKEAGVEPASDS</sequence>
<evidence type="ECO:0000256" key="2">
    <source>
        <dbReference type="SAM" id="Phobius"/>
    </source>
</evidence>
<evidence type="ECO:0000313" key="3">
    <source>
        <dbReference type="EMBL" id="CAD8348461.1"/>
    </source>
</evidence>
<dbReference type="InterPro" id="IPR036400">
    <property type="entry name" value="Cyt_B5-like_heme/steroid_sf"/>
</dbReference>
<accession>A0A7R9ZZJ4</accession>
<dbReference type="GO" id="GO:0012505">
    <property type="term" value="C:endomembrane system"/>
    <property type="evidence" value="ECO:0007669"/>
    <property type="project" value="TreeGrafter"/>
</dbReference>
<keyword evidence="2" id="KW-1133">Transmembrane helix</keyword>
<keyword evidence="2" id="KW-0812">Transmembrane</keyword>
<feature type="region of interest" description="Disordered" evidence="1">
    <location>
        <begin position="200"/>
        <end position="240"/>
    </location>
</feature>
<feature type="transmembrane region" description="Helical" evidence="2">
    <location>
        <begin position="26"/>
        <end position="47"/>
    </location>
</feature>
<name>A0A7R9ZZJ4_9DINO</name>
<dbReference type="SUPFAM" id="SSF55856">
    <property type="entry name" value="Cytochrome b5-like heme/steroid binding domain"/>
    <property type="match status" value="1"/>
</dbReference>
<reference evidence="3" key="1">
    <citation type="submission" date="2021-01" db="EMBL/GenBank/DDBJ databases">
        <authorList>
            <person name="Corre E."/>
            <person name="Pelletier E."/>
            <person name="Niang G."/>
            <person name="Scheremetjew M."/>
            <person name="Finn R."/>
            <person name="Kale V."/>
            <person name="Holt S."/>
            <person name="Cochrane G."/>
            <person name="Meng A."/>
            <person name="Brown T."/>
            <person name="Cohen L."/>
        </authorList>
    </citation>
    <scope>NUCLEOTIDE SEQUENCE</scope>
    <source>
        <strain evidence="3">Pbaha01</strain>
    </source>
</reference>
<proteinExistence type="predicted"/>
<protein>
    <recommendedName>
        <fullName evidence="4">Cytochrome b5 heme-binding domain-containing protein</fullName>
    </recommendedName>
</protein>
<dbReference type="PANTHER" id="PTHR10281">
    <property type="entry name" value="MEMBRANE-ASSOCIATED PROGESTERONE RECEPTOR COMPONENT-RELATED"/>
    <property type="match status" value="1"/>
</dbReference>
<dbReference type="GO" id="GO:0016020">
    <property type="term" value="C:membrane"/>
    <property type="evidence" value="ECO:0007669"/>
    <property type="project" value="TreeGrafter"/>
</dbReference>
<dbReference type="InterPro" id="IPR050577">
    <property type="entry name" value="MAPR/NEUFC/NENF-like"/>
</dbReference>
<gene>
    <name evidence="3" type="ORF">PBAH0796_LOCUS4200</name>
</gene>
<keyword evidence="2" id="KW-0472">Membrane</keyword>
<dbReference type="Gene3D" id="3.10.120.10">
    <property type="entry name" value="Cytochrome b5-like heme/steroid binding domain"/>
    <property type="match status" value="1"/>
</dbReference>